<gene>
    <name evidence="5" type="ORF">L227DRAFT_502413</name>
</gene>
<proteinExistence type="inferred from homology"/>
<feature type="domain" description="RMI1 N-terminal" evidence="4">
    <location>
        <begin position="12"/>
        <end position="64"/>
    </location>
</feature>
<evidence type="ECO:0000259" key="4">
    <source>
        <dbReference type="Pfam" id="PF21000"/>
    </source>
</evidence>
<dbReference type="GO" id="GO:0016604">
    <property type="term" value="C:nuclear body"/>
    <property type="evidence" value="ECO:0007669"/>
    <property type="project" value="TreeGrafter"/>
</dbReference>
<dbReference type="Gene3D" id="2.40.50.770">
    <property type="entry name" value="RecQ-mediated genome instability protein Rmi1, C-terminal domain"/>
    <property type="match status" value="1"/>
</dbReference>
<dbReference type="InterPro" id="IPR049363">
    <property type="entry name" value="RMI1_N"/>
</dbReference>
<organism evidence="5 6">
    <name type="scientific">Lentinus tigrinus ALCF2SS1-6</name>
    <dbReference type="NCBI Taxonomy" id="1328759"/>
    <lineage>
        <taxon>Eukaryota</taxon>
        <taxon>Fungi</taxon>
        <taxon>Dikarya</taxon>
        <taxon>Basidiomycota</taxon>
        <taxon>Agaricomycotina</taxon>
        <taxon>Agaricomycetes</taxon>
        <taxon>Polyporales</taxon>
        <taxon>Polyporaceae</taxon>
        <taxon>Lentinus</taxon>
    </lineage>
</organism>
<dbReference type="InterPro" id="IPR042470">
    <property type="entry name" value="RMI1_N_C_sf"/>
</dbReference>
<dbReference type="GO" id="GO:0000724">
    <property type="term" value="P:double-strand break repair via homologous recombination"/>
    <property type="evidence" value="ECO:0007669"/>
    <property type="project" value="TreeGrafter"/>
</dbReference>
<evidence type="ECO:0000259" key="3">
    <source>
        <dbReference type="Pfam" id="PF08585"/>
    </source>
</evidence>
<keyword evidence="6" id="KW-1185">Reference proteome</keyword>
<evidence type="ECO:0000313" key="5">
    <source>
        <dbReference type="EMBL" id="RPD60078.1"/>
    </source>
</evidence>
<dbReference type="AlphaFoldDB" id="A0A5C2S9Y1"/>
<dbReference type="GO" id="GO:0000712">
    <property type="term" value="P:resolution of meiotic recombination intermediates"/>
    <property type="evidence" value="ECO:0007669"/>
    <property type="project" value="TreeGrafter"/>
</dbReference>
<dbReference type="SMART" id="SM01161">
    <property type="entry name" value="DUF1767"/>
    <property type="match status" value="1"/>
</dbReference>
<name>A0A5C2S9Y1_9APHY</name>
<dbReference type="GO" id="GO:0031422">
    <property type="term" value="C:RecQ family helicase-topoisomerase III complex"/>
    <property type="evidence" value="ECO:0007669"/>
    <property type="project" value="TreeGrafter"/>
</dbReference>
<evidence type="ECO:0000256" key="1">
    <source>
        <dbReference type="ARBA" id="ARBA00006395"/>
    </source>
</evidence>
<dbReference type="Proteomes" id="UP000313359">
    <property type="component" value="Unassembled WGS sequence"/>
</dbReference>
<accession>A0A5C2S9Y1</accession>
<dbReference type="Pfam" id="PF08585">
    <property type="entry name" value="RMI1_N_C"/>
    <property type="match status" value="1"/>
</dbReference>
<feature type="domain" description="RecQ mediated genome instability protein 1 OB-fold" evidence="3">
    <location>
        <begin position="72"/>
        <end position="173"/>
    </location>
</feature>
<evidence type="ECO:0000313" key="6">
    <source>
        <dbReference type="Proteomes" id="UP000313359"/>
    </source>
</evidence>
<reference evidence="5" key="1">
    <citation type="journal article" date="2018" name="Genome Biol. Evol.">
        <title>Genomics and development of Lentinus tigrinus, a white-rot wood-decaying mushroom with dimorphic fruiting bodies.</title>
        <authorList>
            <person name="Wu B."/>
            <person name="Xu Z."/>
            <person name="Knudson A."/>
            <person name="Carlson A."/>
            <person name="Chen N."/>
            <person name="Kovaka S."/>
            <person name="LaButti K."/>
            <person name="Lipzen A."/>
            <person name="Pennachio C."/>
            <person name="Riley R."/>
            <person name="Schakwitz W."/>
            <person name="Umezawa K."/>
            <person name="Ohm R.A."/>
            <person name="Grigoriev I.V."/>
            <person name="Nagy L.G."/>
            <person name="Gibbons J."/>
            <person name="Hibbett D."/>
        </authorList>
    </citation>
    <scope>NUCLEOTIDE SEQUENCE [LARGE SCALE GENOMIC DNA]</scope>
    <source>
        <strain evidence="5">ALCF2SS1-6</strain>
    </source>
</reference>
<dbReference type="OrthoDB" id="341511at2759"/>
<dbReference type="PANTHER" id="PTHR14790:SF15">
    <property type="entry name" value="RECQ-MEDIATED GENOME INSTABILITY PROTEIN 1"/>
    <property type="match status" value="1"/>
</dbReference>
<sequence>MPLPPPAVVQWLKKTYPKPTVDPEWLEGCYTWIHDELNLDPARDMPTIIENVNTQLLESDFADSMVAGTGFPQDALGAAKAVIEGPILVEIIGIMDIGHSAYSLQQVHESRVEYRKQADILDANGDEEQRKPMPKYPRSMLQFQLSDGSSVLPAIEFKSLSQFELGETPLGCKASSS</sequence>
<comment type="similarity">
    <text evidence="1">Belongs to the RMI1 family.</text>
</comment>
<dbReference type="PANTHER" id="PTHR14790">
    <property type="entry name" value="RECQ-MEDIATED GENOME INSTABILITY PROTEIN 1 RMI1"/>
    <property type="match status" value="1"/>
</dbReference>
<dbReference type="InterPro" id="IPR013894">
    <property type="entry name" value="RMI1_OB"/>
</dbReference>
<dbReference type="Pfam" id="PF21000">
    <property type="entry name" value="RMI1_N_N"/>
    <property type="match status" value="1"/>
</dbReference>
<protein>
    <recommendedName>
        <fullName evidence="2">RecQ-mediated genome instability protein 1</fullName>
    </recommendedName>
</protein>
<evidence type="ECO:0000256" key="2">
    <source>
        <dbReference type="ARBA" id="ARBA00018987"/>
    </source>
</evidence>
<dbReference type="EMBL" id="ML122267">
    <property type="protein sequence ID" value="RPD60078.1"/>
    <property type="molecule type" value="Genomic_DNA"/>
</dbReference>
<dbReference type="STRING" id="1328759.A0A5C2S9Y1"/>